<dbReference type="Proteomes" id="UP000789595">
    <property type="component" value="Unassembled WGS sequence"/>
</dbReference>
<feature type="region of interest" description="Disordered" evidence="2">
    <location>
        <begin position="1022"/>
        <end position="1052"/>
    </location>
</feature>
<comment type="caution">
    <text evidence="3">The sequence shown here is derived from an EMBL/GenBank/DDBJ whole genome shotgun (WGS) entry which is preliminary data.</text>
</comment>
<gene>
    <name evidence="3" type="ORF">PECAL_5P21320</name>
</gene>
<feature type="coiled-coil region" evidence="1">
    <location>
        <begin position="712"/>
        <end position="751"/>
    </location>
</feature>
<feature type="compositionally biased region" description="Low complexity" evidence="2">
    <location>
        <begin position="1282"/>
        <end position="1295"/>
    </location>
</feature>
<dbReference type="OrthoDB" id="10687217at2759"/>
<protein>
    <submittedName>
        <fullName evidence="3">Uncharacterized protein</fullName>
    </submittedName>
</protein>
<keyword evidence="4" id="KW-1185">Reference proteome</keyword>
<evidence type="ECO:0000313" key="4">
    <source>
        <dbReference type="Proteomes" id="UP000789595"/>
    </source>
</evidence>
<sequence>MQAQRNYQNQQGGTSMAGLLGRPRVPPAEAFQAFRESEGLPPVRGATPREEDRTPTPEPPEDDQPEAPPQTEELQLVTQQPLLDPESPYLLELKRTELELEVQRRTLREVQAEVKLLREARQLEARNEAPTTQAVLQVAARQAEDERTIEGYGHLLKTLNTRLKQLEQRTEGTIEHGAQRLELVEKRLGNVHDVDALLQNQRKTMYDQSNTASIVELQRDEVDKVATELVDVRSEATKAVSRVQLVRELGEERIKNVESRLEFAQDIALRKVHDEALARRAQLNDVEKQALVLAEAVEDRGRTRTERVMGEVVSTKAEVAKEVEDRRQAVQECLNDLEGKWKALGEIRESDLITRADEAEALRTAVALAHRTTVERVNDLSIEVEKATISFEAATTRALARCSRRMASNEKRYGEKFAELEQVLSAEIAARRSGAQKLAGRQMAAEDAQRQDLLEVSSRLGKQLTDMVDDVADATREMRETALRVAQGLSDLRKDMHKLDHRRAQHVRDCMNAQAAVRTAERADDYWRFQLLAKRVSYLEHTALPALDAKHEARSNEVRAEAEAWYHSSVSQAKEMGQQLQDNLDDAVRNASEALWSSEASSFASLAALDERSRDALSDARATLEATIASEAQYAARMTRNAWDAASSATSALAAGTRALFHEVTSSVSLLDVREANDVRDVRDEIGDCYARAVETATQLTTDESTRRQDHVALTKKNLAETQNAIAAAQAAIADARAADLERNLVEAREAYANDAVAEGRAARAAARALVEAEGRERRVADEDYAEQLRELIAETKGQLQAAAEALVEQARRDADDKVSKEAGNRDALARGLRLEAEERQRALARRTGAASVIDDLVDRVADQAQMARDATQDDELAACEARSKKRFELSAKALKAEAAYRAVQEDDIRRRFTSSAALDAVVHRIADNEAAARNARMGREVQRVAAESEARDQGLAAALAVERDDRERQFADAERARLVSRSLRRAQNEVHDKEVRQSFEELGERLDTNVTFLGDRLDAAEEAREEGDNELGERLDTEAEERRDAVNDLSEKAQSAMRAGFSDVATDIHRVESSLRASIASSRSESALARGSASSRASHRSAALARYSLDTVSARETADVATKSALDAAKKEASDRADELAEEMQAGMDKVRTEVDENVKDLMEGQGTLEDALLEKLKANTEADEKRQEELEERIEKAVDELEVANEKRATEMEGAREALANELTERIAAEVTARGEALSELSSAVDGVKTSITEVKDELTDKIDDETSNRNQTLDAVRNAAQSSQKAAAEAQAGVDSLRKDLDSKVKDLEGKIPKAAPAAPAAPAADAPESSPGD</sequence>
<evidence type="ECO:0000313" key="3">
    <source>
        <dbReference type="EMBL" id="CAH0377592.1"/>
    </source>
</evidence>
<keyword evidence="1" id="KW-0175">Coiled coil</keyword>
<feature type="coiled-coil region" evidence="1">
    <location>
        <begin position="93"/>
        <end position="176"/>
    </location>
</feature>
<feature type="compositionally biased region" description="Low complexity" evidence="2">
    <location>
        <begin position="1318"/>
        <end position="1331"/>
    </location>
</feature>
<accession>A0A8J2T026</accession>
<dbReference type="EMBL" id="CAKKNE010000005">
    <property type="protein sequence ID" value="CAH0377592.1"/>
    <property type="molecule type" value="Genomic_DNA"/>
</dbReference>
<evidence type="ECO:0000256" key="2">
    <source>
        <dbReference type="SAM" id="MobiDB-lite"/>
    </source>
</evidence>
<feature type="region of interest" description="Disordered" evidence="2">
    <location>
        <begin position="1"/>
        <end position="74"/>
    </location>
</feature>
<name>A0A8J2T026_9STRA</name>
<proteinExistence type="predicted"/>
<feature type="region of interest" description="Disordered" evidence="2">
    <location>
        <begin position="1082"/>
        <end position="1102"/>
    </location>
</feature>
<evidence type="ECO:0000256" key="1">
    <source>
        <dbReference type="SAM" id="Coils"/>
    </source>
</evidence>
<reference evidence="3" key="1">
    <citation type="submission" date="2021-11" db="EMBL/GenBank/DDBJ databases">
        <authorList>
            <consortium name="Genoscope - CEA"/>
            <person name="William W."/>
        </authorList>
    </citation>
    <scope>NUCLEOTIDE SEQUENCE</scope>
</reference>
<feature type="coiled-coil region" evidence="1">
    <location>
        <begin position="1124"/>
        <end position="1209"/>
    </location>
</feature>
<feature type="compositionally biased region" description="Basic and acidic residues" evidence="2">
    <location>
        <begin position="1032"/>
        <end position="1052"/>
    </location>
</feature>
<feature type="region of interest" description="Disordered" evidence="2">
    <location>
        <begin position="1280"/>
        <end position="1337"/>
    </location>
</feature>
<feature type="compositionally biased region" description="Basic and acidic residues" evidence="2">
    <location>
        <begin position="1299"/>
        <end position="1315"/>
    </location>
</feature>
<feature type="compositionally biased region" description="Polar residues" evidence="2">
    <location>
        <begin position="1"/>
        <end position="14"/>
    </location>
</feature>
<organism evidence="3 4">
    <name type="scientific">Pelagomonas calceolata</name>
    <dbReference type="NCBI Taxonomy" id="35677"/>
    <lineage>
        <taxon>Eukaryota</taxon>
        <taxon>Sar</taxon>
        <taxon>Stramenopiles</taxon>
        <taxon>Ochrophyta</taxon>
        <taxon>Pelagophyceae</taxon>
        <taxon>Pelagomonadales</taxon>
        <taxon>Pelagomonadaceae</taxon>
        <taxon>Pelagomonas</taxon>
    </lineage>
</organism>